<evidence type="ECO:0000256" key="27">
    <source>
        <dbReference type="SAM" id="MobiDB-lite"/>
    </source>
</evidence>
<accession>A0AA47KLD6</accession>
<evidence type="ECO:0000256" key="24">
    <source>
        <dbReference type="NCBIfam" id="TIGR02071"/>
    </source>
</evidence>
<evidence type="ECO:0000256" key="4">
    <source>
        <dbReference type="ARBA" id="ARBA00007090"/>
    </source>
</evidence>
<evidence type="ECO:0000256" key="1">
    <source>
        <dbReference type="ARBA" id="ARBA00002624"/>
    </source>
</evidence>
<feature type="region of interest" description="Disordered" evidence="27">
    <location>
        <begin position="1"/>
        <end position="30"/>
    </location>
</feature>
<dbReference type="FunFam" id="3.40.710.10:FF:000006">
    <property type="entry name" value="Penicillin-binding protein 1B"/>
    <property type="match status" value="1"/>
</dbReference>
<keyword evidence="19 25" id="KW-0961">Cell wall biogenesis/degradation</keyword>
<evidence type="ECO:0000256" key="16">
    <source>
        <dbReference type="ARBA" id="ARBA00023136"/>
    </source>
</evidence>
<dbReference type="GO" id="GO:0006508">
    <property type="term" value="P:proteolysis"/>
    <property type="evidence" value="ECO:0007669"/>
    <property type="project" value="UniProtKB-KW"/>
</dbReference>
<keyword evidence="8" id="KW-0997">Cell inner membrane</keyword>
<protein>
    <recommendedName>
        <fullName evidence="6 24">Penicillin-binding protein 1B</fullName>
        <shortName evidence="25">PBP-1b</shortName>
        <shortName evidence="25">PBP1b</shortName>
    </recommendedName>
    <alternativeName>
        <fullName evidence="20 25">Murein polymerase</fullName>
    </alternativeName>
</protein>
<feature type="transmembrane region" description="Helical" evidence="28">
    <location>
        <begin position="38"/>
        <end position="57"/>
    </location>
</feature>
<dbReference type="InterPro" id="IPR036950">
    <property type="entry name" value="PBP_transglycosylase"/>
</dbReference>
<evidence type="ECO:0000256" key="25">
    <source>
        <dbReference type="PIRNR" id="PIRNR002799"/>
    </source>
</evidence>
<keyword evidence="16 28" id="KW-0472">Membrane</keyword>
<dbReference type="Gene3D" id="1.20.5.100">
    <property type="entry name" value="Cytochrome c1, transmembrane anchor, C-terminal"/>
    <property type="match status" value="1"/>
</dbReference>
<comment type="pathway">
    <text evidence="3 25">Cell wall biogenesis; peptidoglycan biosynthesis.</text>
</comment>
<dbReference type="EMBL" id="CP114588">
    <property type="protein sequence ID" value="WBA09056.1"/>
    <property type="molecule type" value="Genomic_DNA"/>
</dbReference>
<evidence type="ECO:0000256" key="11">
    <source>
        <dbReference type="ARBA" id="ARBA00022676"/>
    </source>
</evidence>
<comment type="similarity">
    <text evidence="5 25">In the N-terminal section; belongs to the glycosyltransferase 51 family.</text>
</comment>
<evidence type="ECO:0000256" key="5">
    <source>
        <dbReference type="ARBA" id="ARBA00007739"/>
    </source>
</evidence>
<evidence type="ECO:0000256" key="10">
    <source>
        <dbReference type="ARBA" id="ARBA00022670"/>
    </source>
</evidence>
<feature type="domain" description="Glycosyl transferase family 51" evidence="30">
    <location>
        <begin position="180"/>
        <end position="350"/>
    </location>
</feature>
<evidence type="ECO:0000259" key="29">
    <source>
        <dbReference type="Pfam" id="PF00905"/>
    </source>
</evidence>
<dbReference type="RefSeq" id="WP_269579314.1">
    <property type="nucleotide sequence ID" value="NZ_CP114588.1"/>
</dbReference>
<dbReference type="InterPro" id="IPR011813">
    <property type="entry name" value="PBP_1b"/>
</dbReference>
<dbReference type="GO" id="GO:0009274">
    <property type="term" value="C:peptidoglycan-based cell wall"/>
    <property type="evidence" value="ECO:0007669"/>
    <property type="project" value="UniProtKB-UniRule"/>
</dbReference>
<sequence>MAEKKTRSRASNKKRSSPKRQPKKAPTKPSWGKRLLGLGLKCSLVGIAAVVILGIYLDGKIQDKFSGQIWQLPGVVYGRVINLSPGSDFSLSQLRQQLDALNYQKVRTPKRPGEYSASSTRLEIIRRPFDFEDGPAPARHAMLSFADGQVGKITEVSSQQPLGLLRIEPKLLGMMESGIREQRLFLPRERFPEFLVEALITTEDRDFYHHEGVSPTGILRALVANIRAGRTVQGGSTLTQQLAKNLFLTRDRTLWRKVQEAYMALILDFRYSKDKILEAYLNEVYLGQNRGEPVHGFPLGARLYFGRPISELRVDQLALLVGMVKGPSYYNPFRHPERAKTRRDLVLRLMLEQNLLTSANYDAAASRPLDIQAAPTLSRPQPAYFDQLKEEIRQNVGDKYAAGEGLRIFTTLDPVSQQAIEGAVVDKVKALKSRAGNKLEAAAVIADRRSGEVRAMVGGARPGFAGFNRALNAKRPIGSLSKPAVYLTALSQPERFQLTSKIDDKPIRLEGSQGSSWQPRNYDRQYRGRVSLLTALAKSYNVPTVNLGMQLGLDEVINTFGKLGANTDSIPEVPSLLLGAFSMSPFDVTQVYQTLGSGGQRAPLTALRAVTTKEGQSLYQNWPKAERVVPQQAGWLTLYAMKQVVQQGTGRYLTRRHGNVALAGKTGTTDDNRDSWFVGIDDKEVTTVWLGRDDNQSTGLTGASGALRVYDDYLSRRGASALTLSWPANVTTVAVTQQGSQYQLNCRGEISLPVWDIDGQFAKRCGQSDPVGWLKGLFD</sequence>
<keyword evidence="11 25" id="KW-0328">Glycosyltransferase</keyword>
<evidence type="ECO:0000313" key="33">
    <source>
        <dbReference type="Proteomes" id="UP001164748"/>
    </source>
</evidence>
<dbReference type="GO" id="GO:0046677">
    <property type="term" value="P:response to antibiotic"/>
    <property type="evidence" value="ECO:0007669"/>
    <property type="project" value="UniProtKB-UniRule"/>
</dbReference>
<keyword evidence="7" id="KW-1003">Cell membrane</keyword>
<comment type="pathway">
    <text evidence="23">Glycan biosynthesis.</text>
</comment>
<keyword evidence="28" id="KW-1133">Transmembrane helix</keyword>
<dbReference type="GO" id="GO:0071555">
    <property type="term" value="P:cell wall organization"/>
    <property type="evidence" value="ECO:0007669"/>
    <property type="project" value="UniProtKB-UniRule"/>
</dbReference>
<dbReference type="PANTHER" id="PTHR32282">
    <property type="entry name" value="BINDING PROTEIN TRANSPEPTIDASE, PUTATIVE-RELATED"/>
    <property type="match status" value="1"/>
</dbReference>
<keyword evidence="28" id="KW-0812">Transmembrane</keyword>
<evidence type="ECO:0000256" key="12">
    <source>
        <dbReference type="ARBA" id="ARBA00022679"/>
    </source>
</evidence>
<evidence type="ECO:0000256" key="22">
    <source>
        <dbReference type="ARBA" id="ARBA00049902"/>
    </source>
</evidence>
<evidence type="ECO:0000256" key="18">
    <source>
        <dbReference type="ARBA" id="ARBA00023268"/>
    </source>
</evidence>
<keyword evidence="15 25" id="KW-0573">Peptidoglycan synthesis</keyword>
<dbReference type="FunFam" id="1.10.3810.10:FF:000002">
    <property type="entry name" value="Penicillin-binding protein 1B"/>
    <property type="match status" value="1"/>
</dbReference>
<dbReference type="Gene3D" id="3.40.710.10">
    <property type="entry name" value="DD-peptidase/beta-lactamase superfamily"/>
    <property type="match status" value="1"/>
</dbReference>
<dbReference type="SUPFAM" id="SSF53955">
    <property type="entry name" value="Lysozyme-like"/>
    <property type="match status" value="1"/>
</dbReference>
<dbReference type="InterPro" id="IPR050396">
    <property type="entry name" value="Glycosyltr_51/Transpeptidase"/>
</dbReference>
<keyword evidence="18" id="KW-0511">Multifunctional enzyme</keyword>
<dbReference type="AlphaFoldDB" id="A0AA47KLD6"/>
<evidence type="ECO:0000259" key="31">
    <source>
        <dbReference type="Pfam" id="PF14814"/>
    </source>
</evidence>
<dbReference type="Pfam" id="PF00912">
    <property type="entry name" value="Transgly"/>
    <property type="match status" value="1"/>
</dbReference>
<feature type="active site" description="Acyl-ester intermediate; for transpeptidase activity" evidence="26">
    <location>
        <position position="479"/>
    </location>
</feature>
<dbReference type="Proteomes" id="UP001164748">
    <property type="component" value="Chromosome"/>
</dbReference>
<dbReference type="SUPFAM" id="SSF56601">
    <property type="entry name" value="beta-lactamase/transpeptidase-like"/>
    <property type="match status" value="1"/>
</dbReference>
<dbReference type="GO" id="GO:0009252">
    <property type="term" value="P:peptidoglycan biosynthetic process"/>
    <property type="evidence" value="ECO:0007669"/>
    <property type="project" value="UniProtKB-UniRule"/>
</dbReference>
<evidence type="ECO:0000256" key="23">
    <source>
        <dbReference type="ARBA" id="ARBA00060592"/>
    </source>
</evidence>
<evidence type="ECO:0000256" key="3">
    <source>
        <dbReference type="ARBA" id="ARBA00004752"/>
    </source>
</evidence>
<dbReference type="PANTHER" id="PTHR32282:SF11">
    <property type="entry name" value="PENICILLIN-BINDING PROTEIN 1B"/>
    <property type="match status" value="1"/>
</dbReference>
<feature type="compositionally biased region" description="Basic residues" evidence="27">
    <location>
        <begin position="1"/>
        <end position="26"/>
    </location>
</feature>
<dbReference type="Pfam" id="PF00905">
    <property type="entry name" value="Transpeptidase"/>
    <property type="match status" value="1"/>
</dbReference>
<dbReference type="NCBIfam" id="TIGR02071">
    <property type="entry name" value="PBP_1b"/>
    <property type="match status" value="1"/>
</dbReference>
<comment type="subcellular location">
    <subcellularLocation>
        <location evidence="2">Cell inner membrane</location>
    </subcellularLocation>
</comment>
<keyword evidence="10" id="KW-0645">Protease</keyword>
<evidence type="ECO:0000256" key="13">
    <source>
        <dbReference type="ARBA" id="ARBA00022801"/>
    </source>
</evidence>
<feature type="domain" description="Bifunctional transglycosylase second" evidence="31">
    <location>
        <begin position="83"/>
        <end position="166"/>
    </location>
</feature>
<keyword evidence="17" id="KW-0046">Antibiotic resistance</keyword>
<keyword evidence="14 25" id="KW-0133">Cell shape</keyword>
<evidence type="ECO:0000313" key="32">
    <source>
        <dbReference type="EMBL" id="WBA09056.1"/>
    </source>
</evidence>
<dbReference type="InterPro" id="IPR023346">
    <property type="entry name" value="Lysozyme-like_dom_sf"/>
</dbReference>
<name>A0AA47KLD6_9GAMM</name>
<dbReference type="GO" id="GO:0008360">
    <property type="term" value="P:regulation of cell shape"/>
    <property type="evidence" value="ECO:0007669"/>
    <property type="project" value="UniProtKB-UniRule"/>
</dbReference>
<dbReference type="GO" id="GO:0009002">
    <property type="term" value="F:serine-type D-Ala-D-Ala carboxypeptidase activity"/>
    <property type="evidence" value="ECO:0007669"/>
    <property type="project" value="UniProtKB-EC"/>
</dbReference>
<evidence type="ECO:0000256" key="20">
    <source>
        <dbReference type="ARBA" id="ARBA00032454"/>
    </source>
</evidence>
<proteinExistence type="inferred from homology"/>
<dbReference type="Gene3D" id="1.10.3810.10">
    <property type="entry name" value="Biosynthetic peptidoglycan transglycosylase-like"/>
    <property type="match status" value="1"/>
</dbReference>
<evidence type="ECO:0000256" key="2">
    <source>
        <dbReference type="ARBA" id="ARBA00004533"/>
    </source>
</evidence>
<evidence type="ECO:0000256" key="8">
    <source>
        <dbReference type="ARBA" id="ARBA00022519"/>
    </source>
</evidence>
<dbReference type="GO" id="GO:0030288">
    <property type="term" value="C:outer membrane-bounded periplasmic space"/>
    <property type="evidence" value="ECO:0007669"/>
    <property type="project" value="TreeGrafter"/>
</dbReference>
<evidence type="ECO:0000256" key="9">
    <source>
        <dbReference type="ARBA" id="ARBA00022645"/>
    </source>
</evidence>
<comment type="catalytic activity">
    <reaction evidence="22">
        <text>[GlcNAc-(1-&gt;4)-Mur2Ac(oyl-L-Ala-gamma-D-Glu-L-Lys-D-Ala-D-Ala)](n)-di-trans,octa-cis-undecaprenyl diphosphate + beta-D-GlcNAc-(1-&gt;4)-Mur2Ac(oyl-L-Ala-gamma-D-Glu-L-Lys-D-Ala-D-Ala)-di-trans,octa-cis-undecaprenyl diphosphate = [GlcNAc-(1-&gt;4)-Mur2Ac(oyl-L-Ala-gamma-D-Glu-L-Lys-D-Ala-D-Ala)](n+1)-di-trans,octa-cis-undecaprenyl diphosphate + di-trans,octa-cis-undecaprenyl diphosphate + H(+)</text>
        <dbReference type="Rhea" id="RHEA:23708"/>
        <dbReference type="Rhea" id="RHEA-COMP:9602"/>
        <dbReference type="Rhea" id="RHEA-COMP:9603"/>
        <dbReference type="ChEBI" id="CHEBI:15378"/>
        <dbReference type="ChEBI" id="CHEBI:58405"/>
        <dbReference type="ChEBI" id="CHEBI:60033"/>
        <dbReference type="ChEBI" id="CHEBI:78435"/>
        <dbReference type="EC" id="2.4.99.28"/>
    </reaction>
</comment>
<dbReference type="InterPro" id="IPR028166">
    <property type="entry name" value="UB2H"/>
</dbReference>
<evidence type="ECO:0000256" key="26">
    <source>
        <dbReference type="PIRSR" id="PIRSR002799-1"/>
    </source>
</evidence>
<dbReference type="InterPro" id="IPR001460">
    <property type="entry name" value="PCN-bd_Tpept"/>
</dbReference>
<keyword evidence="12 25" id="KW-0808">Transferase</keyword>
<evidence type="ECO:0000256" key="21">
    <source>
        <dbReference type="ARBA" id="ARBA00034000"/>
    </source>
</evidence>
<evidence type="ECO:0000256" key="14">
    <source>
        <dbReference type="ARBA" id="ARBA00022960"/>
    </source>
</evidence>
<dbReference type="GO" id="GO:0008955">
    <property type="term" value="F:peptidoglycan glycosyltransferase activity"/>
    <property type="evidence" value="ECO:0007669"/>
    <property type="project" value="UniProtKB-UniRule"/>
</dbReference>
<reference evidence="32" key="1">
    <citation type="submission" date="2022-09" db="EMBL/GenBank/DDBJ databases">
        <authorList>
            <person name="Li Z.-J."/>
        </authorList>
    </citation>
    <scope>NUCLEOTIDE SEQUENCE</scope>
    <source>
        <strain evidence="32">TGB11</strain>
    </source>
</reference>
<evidence type="ECO:0000256" key="6">
    <source>
        <dbReference type="ARBA" id="ARBA00018637"/>
    </source>
</evidence>
<evidence type="ECO:0000256" key="19">
    <source>
        <dbReference type="ARBA" id="ARBA00023316"/>
    </source>
</evidence>
<dbReference type="Pfam" id="PF14814">
    <property type="entry name" value="UB2H"/>
    <property type="match status" value="1"/>
</dbReference>
<dbReference type="GO" id="GO:0005886">
    <property type="term" value="C:plasma membrane"/>
    <property type="evidence" value="ECO:0007669"/>
    <property type="project" value="UniProtKB-SubCell"/>
</dbReference>
<feature type="active site" description="Proton donor; for transglycosylase activity" evidence="26">
    <location>
        <position position="203"/>
    </location>
</feature>
<evidence type="ECO:0000256" key="15">
    <source>
        <dbReference type="ARBA" id="ARBA00022984"/>
    </source>
</evidence>
<gene>
    <name evidence="32" type="primary">mrcB</name>
    <name evidence="32" type="ORF">N8M53_02170</name>
</gene>
<organism evidence="32 33">
    <name type="scientific">Salinivibrio kushneri</name>
    <dbReference type="NCBI Taxonomy" id="1908198"/>
    <lineage>
        <taxon>Bacteria</taxon>
        <taxon>Pseudomonadati</taxon>
        <taxon>Pseudomonadota</taxon>
        <taxon>Gammaproteobacteria</taxon>
        <taxon>Vibrionales</taxon>
        <taxon>Vibrionaceae</taxon>
        <taxon>Salinivibrio</taxon>
    </lineage>
</organism>
<evidence type="ECO:0000256" key="17">
    <source>
        <dbReference type="ARBA" id="ARBA00023251"/>
    </source>
</evidence>
<dbReference type="Gene3D" id="3.30.2060.10">
    <property type="entry name" value="Penicillin-binding protein 1b domain"/>
    <property type="match status" value="1"/>
</dbReference>
<comment type="similarity">
    <text evidence="4 25">In the C-terminal section; belongs to the transpeptidase family.</text>
</comment>
<comment type="catalytic activity">
    <reaction evidence="21">
        <text>Preferential cleavage: (Ac)2-L-Lys-D-Ala-|-D-Ala. Also transpeptidation of peptidyl-alanyl moieties that are N-acyl substituents of D-alanine.</text>
        <dbReference type="EC" id="3.4.16.4"/>
    </reaction>
</comment>
<evidence type="ECO:0000256" key="28">
    <source>
        <dbReference type="SAM" id="Phobius"/>
    </source>
</evidence>
<dbReference type="GO" id="GO:0008658">
    <property type="term" value="F:penicillin binding"/>
    <property type="evidence" value="ECO:0007669"/>
    <property type="project" value="UniProtKB-UniRule"/>
</dbReference>
<keyword evidence="13" id="KW-0378">Hydrolase</keyword>
<dbReference type="InterPro" id="IPR012338">
    <property type="entry name" value="Beta-lactam/transpept-like"/>
</dbReference>
<keyword evidence="9" id="KW-0121">Carboxypeptidase</keyword>
<evidence type="ECO:0000256" key="7">
    <source>
        <dbReference type="ARBA" id="ARBA00022475"/>
    </source>
</evidence>
<feature type="domain" description="Penicillin-binding protein transpeptidase" evidence="29">
    <location>
        <begin position="442"/>
        <end position="685"/>
    </location>
</feature>
<dbReference type="PIRSF" id="PIRSF002799">
    <property type="entry name" value="PBP_1b"/>
    <property type="match status" value="1"/>
</dbReference>
<comment type="function">
    <text evidence="1 25">Cell wall formation. Synthesis of cross-linked peptidoglycan from the lipid intermediates. The enzyme has a penicillin-insensitive transglycosylase N-terminal domain (formation of linear glycan strands) and a penicillin-sensitive transpeptidase C-terminal domain (cross-linking of the peptide subunits).</text>
</comment>
<dbReference type="NCBIfam" id="TIGR02074">
    <property type="entry name" value="PBP_1a_fam"/>
    <property type="match status" value="1"/>
</dbReference>
<dbReference type="InterPro" id="IPR001264">
    <property type="entry name" value="Glyco_trans_51"/>
</dbReference>
<evidence type="ECO:0000259" key="30">
    <source>
        <dbReference type="Pfam" id="PF00912"/>
    </source>
</evidence>